<dbReference type="RefSeq" id="XP_005819401.1">
    <property type="nucleotide sequence ID" value="XM_005819344.1"/>
</dbReference>
<name>L1I837_GUITC</name>
<evidence type="ECO:0000313" key="5">
    <source>
        <dbReference type="Proteomes" id="UP000011087"/>
    </source>
</evidence>
<reference evidence="4" key="3">
    <citation type="submission" date="2015-06" db="UniProtKB">
        <authorList>
            <consortium name="EnsemblProtists"/>
        </authorList>
    </citation>
    <scope>IDENTIFICATION</scope>
</reference>
<sequence length="1134" mass="130246">MPRLSKRRTEELRNAGGGPHPPASGMNLETLMSAFPEWHDMGLWPHDRLRTALCASRGIRALVKETLNRDNHWITTVRVNGYRRRDMKWFLSGIGAKMGLIGRFTLYLEEGYGYRGARVHEFTKKVCGNRSLAPGPTDLIVEVSTALGLFHKECICHRLRSLDVRVHVEEWEHINRMIHNSRSTLSELSLCRYDGSIDMGSSDYACLNVIKLFSGDLLNLRRISLGGVKIDYVTALCMMRGLQRTDSDLFSGMFQKMHRLDTLEFIRTDFRTKKVFNHRLLKEIENECHRRDFVAHLSFDRVKLSNLHMISKMRFLTELSFERIEFRDCGVQTFLDSTSDVLPNVTRLAFVDCGLCMEAICRIVSVLHGERLQHLDVSRNKPRELLTAQATDRLVTVLSRCLVEFTAMETLRMEDMNREVWAYLMRFQYIDLKVFGCRMNELSRESVAKTPDLPRKLEILTVAFLFISKEARVRTIREGDAPWFSVIDLISALCGVGGTKEIKSVMKQIPSDITSRYLQRHLGGKKDTREPTVDYDGAIKVVDAIFEICGQHAQHRDKIIATFNQCVRVKPTIEIFPGGNIRVLYAWPEPLLALMDVVSVVCNRVNDPQQTRFATETLGSIFNRFPETLDDVDYFQFFGQGQKETPCSNLDTALKVATHIQSSTAAQFRSVTIDTLKKVLAGDPSLHGVLARNRQSGSALSNIARESIAGTQTAGDVEREPKRQKVDDASDMMLLRVPEHWNADECHRVVVEVTKVVEKKIQLTECKTEKLKVKLEVNKGDLDRLKQLGENMKVELEIGKVKVEQEKCCVDKERSTAERIKCEMEMERLKMFSAANNREQSTAEVRRNRTSFDKWTLASIIERKLAKCPRHLIGSIPMEHYPKLDRALSQLYLKQNGVLPPTDGVCYLTDPSVAIHSYDDYQIVCLSMTCKSIQHILQGERVCRQLIQKRLERCREAHSEMIRAMGLQWGAVLWERPKRHSDMRLLSLYSFGGCMLCGRKCRTVYEGWSIRMCKNCFIFETVGERIIDVAYELERNQYAHLPCRVLQYRRKFLKSDIEAISGKYLDSDDIDDAFARKRDMERQWELDLERQMLHRQLEEKRARRRAKVSCACGAVVCQGSFTAHQRSLKSTFGG</sequence>
<dbReference type="EMBL" id="JH993191">
    <property type="protein sequence ID" value="EKX32421.1"/>
    <property type="molecule type" value="Genomic_DNA"/>
</dbReference>
<accession>L1I837</accession>
<dbReference type="AlphaFoldDB" id="L1I837"/>
<feature type="domain" description="Post-SET" evidence="2">
    <location>
        <begin position="1106"/>
        <end position="1122"/>
    </location>
</feature>
<keyword evidence="5" id="KW-1185">Reference proteome</keyword>
<dbReference type="Proteomes" id="UP000011087">
    <property type="component" value="Unassembled WGS sequence"/>
</dbReference>
<reference evidence="5" key="2">
    <citation type="submission" date="2012-11" db="EMBL/GenBank/DDBJ databases">
        <authorList>
            <person name="Kuo A."/>
            <person name="Curtis B.A."/>
            <person name="Tanifuji G."/>
            <person name="Burki F."/>
            <person name="Gruber A."/>
            <person name="Irimia M."/>
            <person name="Maruyama S."/>
            <person name="Arias M.C."/>
            <person name="Ball S.G."/>
            <person name="Gile G.H."/>
            <person name="Hirakawa Y."/>
            <person name="Hopkins J.F."/>
            <person name="Rensing S.A."/>
            <person name="Schmutz J."/>
            <person name="Symeonidi A."/>
            <person name="Elias M."/>
            <person name="Eveleigh R.J."/>
            <person name="Herman E.K."/>
            <person name="Klute M.J."/>
            <person name="Nakayama T."/>
            <person name="Obornik M."/>
            <person name="Reyes-Prieto A."/>
            <person name="Armbrust E.V."/>
            <person name="Aves S.J."/>
            <person name="Beiko R.G."/>
            <person name="Coutinho P."/>
            <person name="Dacks J.B."/>
            <person name="Durnford D.G."/>
            <person name="Fast N.M."/>
            <person name="Green B.R."/>
            <person name="Grisdale C."/>
            <person name="Hempe F."/>
            <person name="Henrissat B."/>
            <person name="Hoppner M.P."/>
            <person name="Ishida K.-I."/>
            <person name="Kim E."/>
            <person name="Koreny L."/>
            <person name="Kroth P.G."/>
            <person name="Liu Y."/>
            <person name="Malik S.-B."/>
            <person name="Maier U.G."/>
            <person name="McRose D."/>
            <person name="Mock T."/>
            <person name="Neilson J.A."/>
            <person name="Onodera N.T."/>
            <person name="Poole A.M."/>
            <person name="Pritham E.J."/>
            <person name="Richards T.A."/>
            <person name="Rocap G."/>
            <person name="Roy S.W."/>
            <person name="Sarai C."/>
            <person name="Schaack S."/>
            <person name="Shirato S."/>
            <person name="Slamovits C.H."/>
            <person name="Spencer D.F."/>
            <person name="Suzuki S."/>
            <person name="Worden A.Z."/>
            <person name="Zauner S."/>
            <person name="Barry K."/>
            <person name="Bell C."/>
            <person name="Bharti A.K."/>
            <person name="Crow J.A."/>
            <person name="Grimwood J."/>
            <person name="Kramer R."/>
            <person name="Lindquist E."/>
            <person name="Lucas S."/>
            <person name="Salamov A."/>
            <person name="McFadden G.I."/>
            <person name="Lane C.E."/>
            <person name="Keeling P.J."/>
            <person name="Gray M.W."/>
            <person name="Grigoriev I.V."/>
            <person name="Archibald J.M."/>
        </authorList>
    </citation>
    <scope>NUCLEOTIDE SEQUENCE</scope>
    <source>
        <strain evidence="5">CCMP2712</strain>
    </source>
</reference>
<dbReference type="Gene3D" id="3.80.10.10">
    <property type="entry name" value="Ribonuclease Inhibitor"/>
    <property type="match status" value="1"/>
</dbReference>
<dbReference type="InterPro" id="IPR003616">
    <property type="entry name" value="Post-SET_dom"/>
</dbReference>
<evidence type="ECO:0000313" key="4">
    <source>
        <dbReference type="EnsemblProtists" id="EKX32421"/>
    </source>
</evidence>
<dbReference type="PaxDb" id="55529-EKX32421"/>
<reference evidence="3 5" key="1">
    <citation type="journal article" date="2012" name="Nature">
        <title>Algal genomes reveal evolutionary mosaicism and the fate of nucleomorphs.</title>
        <authorList>
            <consortium name="DOE Joint Genome Institute"/>
            <person name="Curtis B.A."/>
            <person name="Tanifuji G."/>
            <person name="Burki F."/>
            <person name="Gruber A."/>
            <person name="Irimia M."/>
            <person name="Maruyama S."/>
            <person name="Arias M.C."/>
            <person name="Ball S.G."/>
            <person name="Gile G.H."/>
            <person name="Hirakawa Y."/>
            <person name="Hopkins J.F."/>
            <person name="Kuo A."/>
            <person name="Rensing S.A."/>
            <person name="Schmutz J."/>
            <person name="Symeonidi A."/>
            <person name="Elias M."/>
            <person name="Eveleigh R.J."/>
            <person name="Herman E.K."/>
            <person name="Klute M.J."/>
            <person name="Nakayama T."/>
            <person name="Obornik M."/>
            <person name="Reyes-Prieto A."/>
            <person name="Armbrust E.V."/>
            <person name="Aves S.J."/>
            <person name="Beiko R.G."/>
            <person name="Coutinho P."/>
            <person name="Dacks J.B."/>
            <person name="Durnford D.G."/>
            <person name="Fast N.M."/>
            <person name="Green B.R."/>
            <person name="Grisdale C.J."/>
            <person name="Hempel F."/>
            <person name="Henrissat B."/>
            <person name="Hoppner M.P."/>
            <person name="Ishida K."/>
            <person name="Kim E."/>
            <person name="Koreny L."/>
            <person name="Kroth P.G."/>
            <person name="Liu Y."/>
            <person name="Malik S.B."/>
            <person name="Maier U.G."/>
            <person name="McRose D."/>
            <person name="Mock T."/>
            <person name="Neilson J.A."/>
            <person name="Onodera N.T."/>
            <person name="Poole A.M."/>
            <person name="Pritham E.J."/>
            <person name="Richards T.A."/>
            <person name="Rocap G."/>
            <person name="Roy S.W."/>
            <person name="Sarai C."/>
            <person name="Schaack S."/>
            <person name="Shirato S."/>
            <person name="Slamovits C.H."/>
            <person name="Spencer D.F."/>
            <person name="Suzuki S."/>
            <person name="Worden A.Z."/>
            <person name="Zauner S."/>
            <person name="Barry K."/>
            <person name="Bell C."/>
            <person name="Bharti A.K."/>
            <person name="Crow J.A."/>
            <person name="Grimwood J."/>
            <person name="Kramer R."/>
            <person name="Lindquist E."/>
            <person name="Lucas S."/>
            <person name="Salamov A."/>
            <person name="McFadden G.I."/>
            <person name="Lane C.E."/>
            <person name="Keeling P.J."/>
            <person name="Gray M.W."/>
            <person name="Grigoriev I.V."/>
            <person name="Archibald J.M."/>
        </authorList>
    </citation>
    <scope>NUCLEOTIDE SEQUENCE</scope>
    <source>
        <strain evidence="3 5">CCMP2712</strain>
    </source>
</reference>
<dbReference type="InterPro" id="IPR032675">
    <property type="entry name" value="LRR_dom_sf"/>
</dbReference>
<evidence type="ECO:0000259" key="2">
    <source>
        <dbReference type="PROSITE" id="PS50868"/>
    </source>
</evidence>
<dbReference type="HOGENOM" id="CLU_278681_0_0_1"/>
<proteinExistence type="predicted"/>
<dbReference type="SUPFAM" id="SSF52047">
    <property type="entry name" value="RNI-like"/>
    <property type="match status" value="1"/>
</dbReference>
<feature type="region of interest" description="Disordered" evidence="1">
    <location>
        <begin position="1"/>
        <end position="26"/>
    </location>
</feature>
<organism evidence="3">
    <name type="scientific">Guillardia theta (strain CCMP2712)</name>
    <name type="common">Cryptophyte</name>
    <dbReference type="NCBI Taxonomy" id="905079"/>
    <lineage>
        <taxon>Eukaryota</taxon>
        <taxon>Cryptophyceae</taxon>
        <taxon>Pyrenomonadales</taxon>
        <taxon>Geminigeraceae</taxon>
        <taxon>Guillardia</taxon>
    </lineage>
</organism>
<dbReference type="GeneID" id="17289134"/>
<dbReference type="EnsemblProtists" id="EKX32421">
    <property type="protein sequence ID" value="EKX32421"/>
    <property type="gene ID" value="GUITHDRAFT_148652"/>
</dbReference>
<dbReference type="KEGG" id="gtt:GUITHDRAFT_148652"/>
<gene>
    <name evidence="3" type="ORF">GUITHDRAFT_148652</name>
</gene>
<protein>
    <recommendedName>
        <fullName evidence="2">Post-SET domain-containing protein</fullName>
    </recommendedName>
</protein>
<evidence type="ECO:0000313" key="3">
    <source>
        <dbReference type="EMBL" id="EKX32421.1"/>
    </source>
</evidence>
<evidence type="ECO:0000256" key="1">
    <source>
        <dbReference type="SAM" id="MobiDB-lite"/>
    </source>
</evidence>
<dbReference type="PROSITE" id="PS50868">
    <property type="entry name" value="POST_SET"/>
    <property type="match status" value="1"/>
</dbReference>